<evidence type="ECO:0000313" key="4">
    <source>
        <dbReference type="Proteomes" id="UP001617714"/>
    </source>
</evidence>
<dbReference type="GeneID" id="90772878"/>
<reference evidence="3" key="1">
    <citation type="submission" date="2019-11" db="EMBL/GenBank/DDBJ databases">
        <authorList>
            <person name="Jee S."/>
        </authorList>
    </citation>
    <scope>NUCLEOTIDE SEQUENCE [LARGE SCALE GENOMIC DNA]</scope>
    <source>
        <strain evidence="3">PZ1</strain>
    </source>
</reference>
<dbReference type="AlphaFoldDB" id="A0AAP9LBI2"/>
<evidence type="ECO:0000313" key="2">
    <source>
        <dbReference type="EMBL" id="QHQ23232.1"/>
    </source>
</evidence>
<dbReference type="Proteomes" id="UP001617714">
    <property type="component" value="Unassembled WGS sequence"/>
</dbReference>
<dbReference type="EMBL" id="CP046377">
    <property type="protein sequence ID" value="QHQ23232.1"/>
    <property type="molecule type" value="Genomic_DNA"/>
</dbReference>
<dbReference type="Proteomes" id="UP000464054">
    <property type="component" value="Chromosome"/>
</dbReference>
<protein>
    <submittedName>
        <fullName evidence="2">DUF3750 domain-containing protein</fullName>
    </submittedName>
</protein>
<name>A0AAP9LBI2_9GAMM</name>
<dbReference type="EMBL" id="JBIXKD010000009">
    <property type="protein sequence ID" value="MFJ5321828.1"/>
    <property type="molecule type" value="Genomic_DNA"/>
</dbReference>
<sequence>MRRLIFSVLGMSIFILITLLAVPLENVIKGKLVFPKSYGPETRFSGGIALPLGSKESSIQIYGARLLGLRGAFAIHTWVAIKSKSDSEYTTYEMDDDPDIPDEEENFFLVNKRRPDQAWFGSKAFLIYEVNGPEAEHLIKTVKNAIDNYPYQNMYRSWPGPNCNTFTQYVIDHTPEIKAYLPSAAIGKTYNYATGFTNEDREGKLLSSLFKYRKDGELVTVTIMGLNYEFDINKFNVNLPGSL</sequence>
<organism evidence="2 3">
    <name type="scientific">Pectobacterium parvum</name>
    <dbReference type="NCBI Taxonomy" id="2778550"/>
    <lineage>
        <taxon>Bacteria</taxon>
        <taxon>Pseudomonadati</taxon>
        <taxon>Pseudomonadota</taxon>
        <taxon>Gammaproteobacteria</taxon>
        <taxon>Enterobacterales</taxon>
        <taxon>Pectobacteriaceae</taxon>
        <taxon>Pectobacterium</taxon>
    </lineage>
</organism>
<reference evidence="2" key="2">
    <citation type="journal article" date="2022" name="Plant Pathol J">
        <title>Comparative Genomic Analysis of Pathogenic Factors of Pectobacterium Species Isolated in South Korea Using Whole-Genome Sequencing.</title>
        <authorList>
            <person name="Jee S."/>
            <person name="Kang I.J."/>
            <person name="Bak G."/>
            <person name="Kang S."/>
            <person name="Lee J."/>
            <person name="Heu S."/>
            <person name="Hwang I."/>
        </authorList>
    </citation>
    <scope>NUCLEOTIDE SEQUENCE</scope>
    <source>
        <strain evidence="2">PZ1</strain>
    </source>
</reference>
<reference evidence="1 4" key="3">
    <citation type="submission" date="2024-10" db="EMBL/GenBank/DDBJ databases">
        <authorList>
            <person name="Lu C.-H."/>
        </authorList>
    </citation>
    <scope>NUCLEOTIDE SEQUENCE [LARGE SCALE GENOMIC DNA]</scope>
    <source>
        <strain evidence="1 4">22QBSP01-2</strain>
    </source>
</reference>
<dbReference type="RefSeq" id="WP_111778612.1">
    <property type="nucleotide sequence ID" value="NZ_CP046377.1"/>
</dbReference>
<proteinExistence type="predicted"/>
<evidence type="ECO:0000313" key="1">
    <source>
        <dbReference type="EMBL" id="MFJ5321828.1"/>
    </source>
</evidence>
<dbReference type="InterPro" id="IPR022224">
    <property type="entry name" value="DUF3750"/>
</dbReference>
<keyword evidence="4" id="KW-1185">Reference proteome</keyword>
<dbReference type="Pfam" id="PF12570">
    <property type="entry name" value="DUF3750"/>
    <property type="match status" value="1"/>
</dbReference>
<evidence type="ECO:0000313" key="3">
    <source>
        <dbReference type="Proteomes" id="UP000464054"/>
    </source>
</evidence>
<accession>A0AAP9LBI2</accession>
<gene>
    <name evidence="1" type="ORF">ACIPSN_10750</name>
    <name evidence="2" type="ORF">GMX10_03410</name>
</gene>